<dbReference type="Proteomes" id="UP000327157">
    <property type="component" value="Chromosome 1"/>
</dbReference>
<dbReference type="OrthoDB" id="10538583at2759"/>
<keyword evidence="2" id="KW-0378">Hydrolase</keyword>
<name>A0A5N5F752_9ROSA</name>
<dbReference type="GO" id="GO:0008233">
    <property type="term" value="F:peptidase activity"/>
    <property type="evidence" value="ECO:0007669"/>
    <property type="project" value="UniProtKB-KW"/>
</dbReference>
<feature type="region of interest" description="Disordered" evidence="1">
    <location>
        <begin position="57"/>
        <end position="94"/>
    </location>
</feature>
<gene>
    <name evidence="2" type="ORF">D8674_001786</name>
</gene>
<reference evidence="2 3" key="1">
    <citation type="submission" date="2019-09" db="EMBL/GenBank/DDBJ databases">
        <authorList>
            <person name="Ou C."/>
        </authorList>
    </citation>
    <scope>NUCLEOTIDE SEQUENCE [LARGE SCALE GENOMIC DNA]</scope>
    <source>
        <strain evidence="2">S2</strain>
        <tissue evidence="2">Leaf</tissue>
    </source>
</reference>
<reference evidence="3" key="2">
    <citation type="submission" date="2019-10" db="EMBL/GenBank/DDBJ databases">
        <title>A de novo genome assembly of a pear dwarfing rootstock.</title>
        <authorList>
            <person name="Wang F."/>
            <person name="Wang J."/>
            <person name="Li S."/>
            <person name="Zhang Y."/>
            <person name="Fang M."/>
            <person name="Ma L."/>
            <person name="Zhao Y."/>
            <person name="Jiang S."/>
        </authorList>
    </citation>
    <scope>NUCLEOTIDE SEQUENCE [LARGE SCALE GENOMIC DNA]</scope>
</reference>
<organism evidence="2 3">
    <name type="scientific">Pyrus ussuriensis x Pyrus communis</name>
    <dbReference type="NCBI Taxonomy" id="2448454"/>
    <lineage>
        <taxon>Eukaryota</taxon>
        <taxon>Viridiplantae</taxon>
        <taxon>Streptophyta</taxon>
        <taxon>Embryophyta</taxon>
        <taxon>Tracheophyta</taxon>
        <taxon>Spermatophyta</taxon>
        <taxon>Magnoliopsida</taxon>
        <taxon>eudicotyledons</taxon>
        <taxon>Gunneridae</taxon>
        <taxon>Pentapetalae</taxon>
        <taxon>rosids</taxon>
        <taxon>fabids</taxon>
        <taxon>Rosales</taxon>
        <taxon>Rosaceae</taxon>
        <taxon>Amygdaloideae</taxon>
        <taxon>Maleae</taxon>
        <taxon>Pyrus</taxon>
    </lineage>
</organism>
<sequence length="94" mass="10001">MLLRRGCKNCCGDGCNCAACCCTFPMIDSCDDVGAKAKQNVPAESTGINRVMAVPESTMIPPFPKSSTAKSDGETETGWPPTLNPVRSTRRYPG</sequence>
<dbReference type="EMBL" id="SMOL01000768">
    <property type="protein sequence ID" value="KAB2598866.1"/>
    <property type="molecule type" value="Genomic_DNA"/>
</dbReference>
<comment type="caution">
    <text evidence="2">The sequence shown here is derived from an EMBL/GenBank/DDBJ whole genome shotgun (WGS) entry which is preliminary data.</text>
</comment>
<dbReference type="GO" id="GO:0006508">
    <property type="term" value="P:proteolysis"/>
    <property type="evidence" value="ECO:0007669"/>
    <property type="project" value="UniProtKB-KW"/>
</dbReference>
<evidence type="ECO:0000313" key="3">
    <source>
        <dbReference type="Proteomes" id="UP000327157"/>
    </source>
</evidence>
<proteinExistence type="predicted"/>
<reference evidence="2 3" key="3">
    <citation type="submission" date="2019-11" db="EMBL/GenBank/DDBJ databases">
        <title>A de novo genome assembly of a pear dwarfing rootstock.</title>
        <authorList>
            <person name="Wang F."/>
            <person name="Wang J."/>
            <person name="Li S."/>
            <person name="Zhang Y."/>
            <person name="Fang M."/>
            <person name="Ma L."/>
            <person name="Zhao Y."/>
            <person name="Jiang S."/>
        </authorList>
    </citation>
    <scope>NUCLEOTIDE SEQUENCE [LARGE SCALE GENOMIC DNA]</scope>
    <source>
        <strain evidence="2">S2</strain>
        <tissue evidence="2">Leaf</tissue>
    </source>
</reference>
<evidence type="ECO:0000256" key="1">
    <source>
        <dbReference type="SAM" id="MobiDB-lite"/>
    </source>
</evidence>
<keyword evidence="3" id="KW-1185">Reference proteome</keyword>
<accession>A0A5N5F752</accession>
<protein>
    <submittedName>
        <fullName evidence="2">Protein ASPARTIC PROTEASE IN GUARD CELL 1-like</fullName>
    </submittedName>
</protein>
<keyword evidence="2" id="KW-0645">Protease</keyword>
<dbReference type="AlphaFoldDB" id="A0A5N5F752"/>
<evidence type="ECO:0000313" key="2">
    <source>
        <dbReference type="EMBL" id="KAB2598866.1"/>
    </source>
</evidence>